<dbReference type="Pfam" id="PF02452">
    <property type="entry name" value="PemK_toxin"/>
    <property type="match status" value="1"/>
</dbReference>
<dbReference type="InterPro" id="IPR003477">
    <property type="entry name" value="PemK-like"/>
</dbReference>
<dbReference type="STRING" id="1454004.AW11_03091"/>
<dbReference type="PATRIC" id="fig|1454004.3.peg.3188"/>
<proteinExistence type="predicted"/>
<dbReference type="Gene3D" id="2.30.30.110">
    <property type="match status" value="1"/>
</dbReference>
<dbReference type="Proteomes" id="UP000022141">
    <property type="component" value="Unassembled WGS sequence"/>
</dbReference>
<accession>A0A011QAQ1</accession>
<dbReference type="AlphaFoldDB" id="A0A011QAQ1"/>
<dbReference type="EMBL" id="JEMY01000044">
    <property type="protein sequence ID" value="EXI86312.1"/>
    <property type="molecule type" value="Genomic_DNA"/>
</dbReference>
<protein>
    <submittedName>
        <fullName evidence="1">PemK-like protein</fullName>
    </submittedName>
</protein>
<sequence length="114" mass="12184">MSFERFAVVRVPFPFTDRNATKNRPALVLSDAATFNTPSGHSVMAMITSLGNAPWPLDCPIADLNAAGLPAPSVVRFKLFTLDDRLVRGEIGKLSTVDTAIVRGGLTRLLEGSG</sequence>
<dbReference type="SUPFAM" id="SSF50118">
    <property type="entry name" value="Cell growth inhibitor/plasmid maintenance toxic component"/>
    <property type="match status" value="1"/>
</dbReference>
<organism evidence="1 2">
    <name type="scientific">Accumulibacter regalis</name>
    <dbReference type="NCBI Taxonomy" id="522306"/>
    <lineage>
        <taxon>Bacteria</taxon>
        <taxon>Pseudomonadati</taxon>
        <taxon>Pseudomonadota</taxon>
        <taxon>Betaproteobacteria</taxon>
        <taxon>Candidatus Accumulibacter</taxon>
    </lineage>
</organism>
<comment type="caution">
    <text evidence="1">The sequence shown here is derived from an EMBL/GenBank/DDBJ whole genome shotgun (WGS) entry which is preliminary data.</text>
</comment>
<dbReference type="GO" id="GO:0003677">
    <property type="term" value="F:DNA binding"/>
    <property type="evidence" value="ECO:0007669"/>
    <property type="project" value="InterPro"/>
</dbReference>
<keyword evidence="2" id="KW-1185">Reference proteome</keyword>
<dbReference type="eggNOG" id="COG2337">
    <property type="taxonomic scope" value="Bacteria"/>
</dbReference>
<gene>
    <name evidence="1" type="ORF">AW11_03091</name>
</gene>
<dbReference type="InterPro" id="IPR011067">
    <property type="entry name" value="Plasmid_toxin/cell-grow_inhib"/>
</dbReference>
<evidence type="ECO:0000313" key="2">
    <source>
        <dbReference type="Proteomes" id="UP000022141"/>
    </source>
</evidence>
<name>A0A011QAQ1_ACCRE</name>
<reference evidence="1" key="1">
    <citation type="submission" date="2014-02" db="EMBL/GenBank/DDBJ databases">
        <title>Expanding our view of genomic diversity in Candidatus Accumulibacter clades.</title>
        <authorList>
            <person name="Skennerton C.T."/>
            <person name="Barr J.J."/>
            <person name="Slater F.R."/>
            <person name="Bond P.L."/>
            <person name="Tyson G.W."/>
        </authorList>
    </citation>
    <scope>NUCLEOTIDE SEQUENCE [LARGE SCALE GENOMIC DNA]</scope>
</reference>
<evidence type="ECO:0000313" key="1">
    <source>
        <dbReference type="EMBL" id="EXI86312.1"/>
    </source>
</evidence>